<feature type="transmembrane region" description="Helical" evidence="6">
    <location>
        <begin position="311"/>
        <end position="332"/>
    </location>
</feature>
<reference evidence="8" key="1">
    <citation type="submission" date="2021-07" db="EMBL/GenBank/DDBJ databases">
        <title>Candidatus Kaistella beijingensis sp. nov. isolated from a municipal wastewater treatment plant is involved in sludge foaming.</title>
        <authorList>
            <person name="Song Y."/>
            <person name="Liu S.-J."/>
        </authorList>
    </citation>
    <scope>NUCLEOTIDE SEQUENCE</scope>
    <source>
        <strain evidence="8">DSM 43998</strain>
    </source>
</reference>
<comment type="subcellular location">
    <subcellularLocation>
        <location evidence="1">Cell membrane</location>
        <topology evidence="1">Multi-pass membrane protein</topology>
    </subcellularLocation>
</comment>
<keyword evidence="5 6" id="KW-0472">Membrane</keyword>
<organism evidence="8 9">
    <name type="scientific">Skermania pinensis</name>
    <dbReference type="NCBI Taxonomy" id="39122"/>
    <lineage>
        <taxon>Bacteria</taxon>
        <taxon>Bacillati</taxon>
        <taxon>Actinomycetota</taxon>
        <taxon>Actinomycetes</taxon>
        <taxon>Mycobacteriales</taxon>
        <taxon>Gordoniaceae</taxon>
        <taxon>Skermania</taxon>
    </lineage>
</organism>
<feature type="transmembrane region" description="Helical" evidence="6">
    <location>
        <begin position="523"/>
        <end position="543"/>
    </location>
</feature>
<evidence type="ECO:0000256" key="5">
    <source>
        <dbReference type="ARBA" id="ARBA00023136"/>
    </source>
</evidence>
<dbReference type="EMBL" id="CP079105">
    <property type="protein sequence ID" value="QXQ14885.1"/>
    <property type="molecule type" value="Genomic_DNA"/>
</dbReference>
<dbReference type="Proteomes" id="UP000887023">
    <property type="component" value="Chromosome"/>
</dbReference>
<evidence type="ECO:0000313" key="8">
    <source>
        <dbReference type="EMBL" id="QXQ14885.1"/>
    </source>
</evidence>
<feature type="transmembrane region" description="Helical" evidence="6">
    <location>
        <begin position="555"/>
        <end position="584"/>
    </location>
</feature>
<evidence type="ECO:0000256" key="6">
    <source>
        <dbReference type="SAM" id="Phobius"/>
    </source>
</evidence>
<gene>
    <name evidence="8" type="ORF">KV203_05750</name>
</gene>
<evidence type="ECO:0000313" key="9">
    <source>
        <dbReference type="Proteomes" id="UP000887023"/>
    </source>
</evidence>
<evidence type="ECO:0000256" key="2">
    <source>
        <dbReference type="ARBA" id="ARBA00022475"/>
    </source>
</evidence>
<feature type="transmembrane region" description="Helical" evidence="6">
    <location>
        <begin position="438"/>
        <end position="458"/>
    </location>
</feature>
<evidence type="ECO:0000256" key="4">
    <source>
        <dbReference type="ARBA" id="ARBA00022989"/>
    </source>
</evidence>
<dbReference type="InterPro" id="IPR032694">
    <property type="entry name" value="CopC/D"/>
</dbReference>
<evidence type="ECO:0000256" key="1">
    <source>
        <dbReference type="ARBA" id="ARBA00004651"/>
    </source>
</evidence>
<dbReference type="InterPro" id="IPR019108">
    <property type="entry name" value="Caa3_assmbl_CtaG-rel"/>
</dbReference>
<dbReference type="RefSeq" id="WP_066469172.1">
    <property type="nucleotide sequence ID" value="NZ_CBCRUZ010000009.1"/>
</dbReference>
<dbReference type="Pfam" id="PF05425">
    <property type="entry name" value="CopD"/>
    <property type="match status" value="1"/>
</dbReference>
<feature type="transmembrane region" description="Helical" evidence="6">
    <location>
        <begin position="604"/>
        <end position="625"/>
    </location>
</feature>
<feature type="transmembrane region" description="Helical" evidence="6">
    <location>
        <begin position="204"/>
        <end position="221"/>
    </location>
</feature>
<keyword evidence="4 6" id="KW-1133">Transmembrane helix</keyword>
<dbReference type="Pfam" id="PF09678">
    <property type="entry name" value="Caa3_CtaG"/>
    <property type="match status" value="1"/>
</dbReference>
<keyword evidence="9" id="KW-1185">Reference proteome</keyword>
<feature type="transmembrane region" description="Helical" evidence="6">
    <location>
        <begin position="60"/>
        <end position="80"/>
    </location>
</feature>
<name>A0ABX8SE37_9ACTN</name>
<keyword evidence="2" id="KW-1003">Cell membrane</keyword>
<evidence type="ECO:0000256" key="3">
    <source>
        <dbReference type="ARBA" id="ARBA00022692"/>
    </source>
</evidence>
<dbReference type="InterPro" id="IPR008457">
    <property type="entry name" value="Cu-R_CopD_dom"/>
</dbReference>
<feature type="transmembrane region" description="Helical" evidence="6">
    <location>
        <begin position="368"/>
        <end position="386"/>
    </location>
</feature>
<feature type="transmembrane region" description="Helical" evidence="6">
    <location>
        <begin position="272"/>
        <end position="291"/>
    </location>
</feature>
<sequence>MAGPTSEKQAGSASLLAAAALLAAVVAMLVVGLSAAAALARLGIPDPGLLVTYGLPAVRASAEGAAAVAAGSLLLAAFLVPPQPNGVLDVGGYRAVRTAGFAAAGWAACALMLIPLTLSDVSGRPLAEALQPANLWSSIGQVESARVWRDTAIVAVVLVLGCRATLRWVWTPLLLALALAGLMPLAVTGHSSAGGAHDVATNSLIWHLIAAVLWAGGLFALSAHARRDGAHLALAARRFSVVAGVAFVVMAVSGVLNALVRLPLGDLFQTTYGRLVLAKVAALVVLGVLGWQQRRRALPALAADPTSRWALIRFAGVEVAVFAATIGLAVGLGRTPPPQPTRVPSVTEVELGYDLAGPPTLGRVLFDWRFDLIYGTAAIIMAMLYLRGVRRLRVRGDDWPVGRTLAWLLGCAVLLFATSSGMGRYAPAMFSMHMASHMALSMLAPILLALGGPITLALRALEPAGRDAPPGLREWLLVALHSPVSRFLTRPVVAATIFVAGFYALYLGGIFDATVDSHAAHLLMTLHFVLSGYLFYWVVIGVDPAPRPVQPVTKLAVVFGSLPFHAFFGIALMSSTTVLGGWFYRGLGLSWHTDLLADQRLGGGIAWATGELPLVIVMSALLIQWSRADERTARRIDRAADRDDDADLAAYNAMFAELARRDGDVRR</sequence>
<proteinExistence type="predicted"/>
<feature type="transmembrane region" description="Helical" evidence="6">
    <location>
        <begin position="101"/>
        <end position="118"/>
    </location>
</feature>
<feature type="domain" description="Copper resistance protein D" evidence="7">
    <location>
        <begin position="235"/>
        <end position="332"/>
    </location>
</feature>
<feature type="transmembrane region" description="Helical" evidence="6">
    <location>
        <begin position="241"/>
        <end position="260"/>
    </location>
</feature>
<dbReference type="PANTHER" id="PTHR34820">
    <property type="entry name" value="INNER MEMBRANE PROTEIN YEBZ"/>
    <property type="match status" value="1"/>
</dbReference>
<evidence type="ECO:0000259" key="7">
    <source>
        <dbReference type="Pfam" id="PF05425"/>
    </source>
</evidence>
<keyword evidence="3 6" id="KW-0812">Transmembrane</keyword>
<protein>
    <submittedName>
        <fullName evidence="8">Cytochrome c oxidase assembly protein</fullName>
    </submittedName>
</protein>
<accession>A0ABX8SE37</accession>
<feature type="transmembrane region" description="Helical" evidence="6">
    <location>
        <begin position="406"/>
        <end position="426"/>
    </location>
</feature>
<feature type="transmembrane region" description="Helical" evidence="6">
    <location>
        <begin position="173"/>
        <end position="192"/>
    </location>
</feature>
<dbReference type="PANTHER" id="PTHR34820:SF4">
    <property type="entry name" value="INNER MEMBRANE PROTEIN YEBZ"/>
    <property type="match status" value="1"/>
</dbReference>
<feature type="transmembrane region" description="Helical" evidence="6">
    <location>
        <begin position="492"/>
        <end position="511"/>
    </location>
</feature>